<evidence type="ECO:0000256" key="5">
    <source>
        <dbReference type="ARBA" id="ARBA00023014"/>
    </source>
</evidence>
<feature type="region of interest" description="Disordered" evidence="8">
    <location>
        <begin position="463"/>
        <end position="536"/>
    </location>
</feature>
<evidence type="ECO:0000313" key="9">
    <source>
        <dbReference type="EMBL" id="GFN92396.1"/>
    </source>
</evidence>
<dbReference type="GO" id="GO:0046872">
    <property type="term" value="F:metal ion binding"/>
    <property type="evidence" value="ECO:0007669"/>
    <property type="project" value="UniProtKB-KW"/>
</dbReference>
<dbReference type="InterPro" id="IPR052571">
    <property type="entry name" value="Mt_RNA_Methyltransferase"/>
</dbReference>
<dbReference type="InterPro" id="IPR015324">
    <property type="entry name" value="Ribosomal_Rsm22-like"/>
</dbReference>
<dbReference type="GO" id="GO:0051536">
    <property type="term" value="F:iron-sulfur cluster binding"/>
    <property type="evidence" value="ECO:0007669"/>
    <property type="project" value="UniProtKB-KW"/>
</dbReference>
<dbReference type="EMBL" id="BLXT01002238">
    <property type="protein sequence ID" value="GFN92396.1"/>
    <property type="molecule type" value="Genomic_DNA"/>
</dbReference>
<keyword evidence="3" id="KW-0809">Transit peptide</keyword>
<keyword evidence="9" id="KW-0808">Transferase</keyword>
<comment type="caution">
    <text evidence="9">The sequence shown here is derived from an EMBL/GenBank/DDBJ whole genome shotgun (WGS) entry which is preliminary data.</text>
</comment>
<dbReference type="GO" id="GO:0032259">
    <property type="term" value="P:methylation"/>
    <property type="evidence" value="ECO:0007669"/>
    <property type="project" value="UniProtKB-KW"/>
</dbReference>
<evidence type="ECO:0000256" key="6">
    <source>
        <dbReference type="ARBA" id="ARBA00023128"/>
    </source>
</evidence>
<feature type="compositionally biased region" description="Low complexity" evidence="8">
    <location>
        <begin position="484"/>
        <end position="494"/>
    </location>
</feature>
<keyword evidence="10" id="KW-1185">Reference proteome</keyword>
<protein>
    <submittedName>
        <fullName evidence="9">Methyltransferase-like protein 17, mitochondrial</fullName>
    </submittedName>
</protein>
<dbReference type="GO" id="GO:0005763">
    <property type="term" value="C:mitochondrial small ribosomal subunit"/>
    <property type="evidence" value="ECO:0007669"/>
    <property type="project" value="TreeGrafter"/>
</dbReference>
<dbReference type="Proteomes" id="UP000735302">
    <property type="component" value="Unassembled WGS sequence"/>
</dbReference>
<sequence length="536" mass="61014">MARNCKFDNHWNGGIISFFLQTERANHSLLNSHITRDTCVDHRVAQLLEEKYIGISGHINYRKHPGMMRRSQSPLPAKLVNAIRLLLEKYPVTSLVTKTSKLVRYLNHRQPPLDTAELSQRAKDIEAKIFAEEGDKFAKLSSVELEDVLEAHRKNILSKLRKTVYHWKPMQYDAYTSFIYLLGRMAPDFSISKRDSDFRPTSVFHHGSKVGAGIWASNNIWSTIGEHYCVDECMHMNTIARLLLQDGNEQERVMAIKGVHFRNFSPSPKQNKFSLVVCAYNLMEQPSHEDRSQLVQDLWEMTESYLVLIEIGTGAGFKLVDEAKETLLQISNQVNPENPLHGHVFSPCPHDKPCPKLKEKNQPCLMECSMRNVDFTKKNTSETPKSFQRYSYVIMKKGPRAGEDTAWPRVLQRVKAQKHTHCHLCLPCGKLQHVIISKAKYEKHLYSCARYVDQGDFLPVSLISDPDADSPAEAHSHSLETDMQNQQDSGQSEDSSSRTKCFDGDNSYTLTADIDGDPLRIGPKSNETILAPFSVK</sequence>
<dbReference type="GO" id="GO:0006412">
    <property type="term" value="P:translation"/>
    <property type="evidence" value="ECO:0007669"/>
    <property type="project" value="InterPro"/>
</dbReference>
<dbReference type="AlphaFoldDB" id="A0AAV3ZD36"/>
<dbReference type="GO" id="GO:0008168">
    <property type="term" value="F:methyltransferase activity"/>
    <property type="evidence" value="ECO:0007669"/>
    <property type="project" value="UniProtKB-KW"/>
</dbReference>
<keyword evidence="6" id="KW-0496">Mitochondrion</keyword>
<organism evidence="9 10">
    <name type="scientific">Plakobranchus ocellatus</name>
    <dbReference type="NCBI Taxonomy" id="259542"/>
    <lineage>
        <taxon>Eukaryota</taxon>
        <taxon>Metazoa</taxon>
        <taxon>Spiralia</taxon>
        <taxon>Lophotrochozoa</taxon>
        <taxon>Mollusca</taxon>
        <taxon>Gastropoda</taxon>
        <taxon>Heterobranchia</taxon>
        <taxon>Euthyneura</taxon>
        <taxon>Panpulmonata</taxon>
        <taxon>Sacoglossa</taxon>
        <taxon>Placobranchoidea</taxon>
        <taxon>Plakobranchidae</taxon>
        <taxon>Plakobranchus</taxon>
    </lineage>
</organism>
<reference evidence="9 10" key="1">
    <citation type="journal article" date="2021" name="Elife">
        <title>Chloroplast acquisition without the gene transfer in kleptoplastic sea slugs, Plakobranchus ocellatus.</title>
        <authorList>
            <person name="Maeda T."/>
            <person name="Takahashi S."/>
            <person name="Yoshida T."/>
            <person name="Shimamura S."/>
            <person name="Takaki Y."/>
            <person name="Nagai Y."/>
            <person name="Toyoda A."/>
            <person name="Suzuki Y."/>
            <person name="Arimoto A."/>
            <person name="Ishii H."/>
            <person name="Satoh N."/>
            <person name="Nishiyama T."/>
            <person name="Hasebe M."/>
            <person name="Maruyama T."/>
            <person name="Minagawa J."/>
            <person name="Obokata J."/>
            <person name="Shigenobu S."/>
        </authorList>
    </citation>
    <scope>NUCLEOTIDE SEQUENCE [LARGE SCALE GENOMIC DNA]</scope>
</reference>
<keyword evidence="5" id="KW-0411">Iron-sulfur</keyword>
<evidence type="ECO:0000313" key="10">
    <source>
        <dbReference type="Proteomes" id="UP000735302"/>
    </source>
</evidence>
<comment type="subcellular location">
    <subcellularLocation>
        <location evidence="1">Mitochondrion</location>
    </subcellularLocation>
</comment>
<keyword evidence="4" id="KW-0408">Iron</keyword>
<keyword evidence="2" id="KW-0479">Metal-binding</keyword>
<evidence type="ECO:0000256" key="2">
    <source>
        <dbReference type="ARBA" id="ARBA00022723"/>
    </source>
</evidence>
<keyword evidence="9" id="KW-0489">Methyltransferase</keyword>
<dbReference type="GO" id="GO:0003735">
    <property type="term" value="F:structural constituent of ribosome"/>
    <property type="evidence" value="ECO:0007669"/>
    <property type="project" value="TreeGrafter"/>
</dbReference>
<evidence type="ECO:0000256" key="4">
    <source>
        <dbReference type="ARBA" id="ARBA00023004"/>
    </source>
</evidence>
<dbReference type="PANTHER" id="PTHR13184:SF5">
    <property type="entry name" value="METHYLTRANSFERASE-LIKE PROTEIN 17, MITOCHONDRIAL"/>
    <property type="match status" value="1"/>
</dbReference>
<name>A0AAV3ZD36_9GAST</name>
<evidence type="ECO:0000256" key="1">
    <source>
        <dbReference type="ARBA" id="ARBA00004173"/>
    </source>
</evidence>
<gene>
    <name evidence="9" type="ORF">PoB_001890200</name>
</gene>
<evidence type="ECO:0000256" key="3">
    <source>
        <dbReference type="ARBA" id="ARBA00022946"/>
    </source>
</evidence>
<evidence type="ECO:0000256" key="7">
    <source>
        <dbReference type="ARBA" id="ARBA00045681"/>
    </source>
</evidence>
<accession>A0AAV3ZD36</accession>
<evidence type="ECO:0000256" key="8">
    <source>
        <dbReference type="SAM" id="MobiDB-lite"/>
    </source>
</evidence>
<proteinExistence type="predicted"/>
<comment type="function">
    <text evidence="7">Mitochondrial ribosome (mitoribosome) assembly factor. Binds at the interface of the head and body domains of the mitochondrial small ribosomal subunit (mt-SSU), occluding the mRNA channel and preventing compaction of the head domain towards the body. Probable inactive methyltransferase: retains the characteristic folding and ability to bind S-adenosyl-L-methionine, but it probably lost its methyltransferase activity.</text>
</comment>
<dbReference type="PANTHER" id="PTHR13184">
    <property type="entry name" value="37S RIBOSOMAL PROTEIN S22"/>
    <property type="match status" value="1"/>
</dbReference>
<dbReference type="Pfam" id="PF09243">
    <property type="entry name" value="Rsm22"/>
    <property type="match status" value="1"/>
</dbReference>